<name>A0A2S3ZFK0_9MICO</name>
<feature type="domain" description="RNA polymerase sigma-70 region 2" evidence="1">
    <location>
        <begin position="16"/>
        <end position="53"/>
    </location>
</feature>
<dbReference type="EMBL" id="PPXD01000013">
    <property type="protein sequence ID" value="POH65885.1"/>
    <property type="molecule type" value="Genomic_DNA"/>
</dbReference>
<dbReference type="GO" id="GO:0003700">
    <property type="term" value="F:DNA-binding transcription factor activity"/>
    <property type="evidence" value="ECO:0007669"/>
    <property type="project" value="InterPro"/>
</dbReference>
<dbReference type="AlphaFoldDB" id="A0A2S3ZFK0"/>
<accession>A0A2S3ZFK0</accession>
<reference evidence="2 3" key="1">
    <citation type="submission" date="2018-01" db="EMBL/GenBank/DDBJ databases">
        <title>Cryobacterium sp. nov., from glaciers in China.</title>
        <authorList>
            <person name="Liu Q."/>
            <person name="Xin Y.-H."/>
        </authorList>
    </citation>
    <scope>NUCLEOTIDE SEQUENCE [LARGE SCALE GENOMIC DNA]</scope>
    <source>
        <strain evidence="2 3">TMN-42</strain>
    </source>
</reference>
<dbReference type="Pfam" id="PF04542">
    <property type="entry name" value="Sigma70_r2"/>
    <property type="match status" value="1"/>
</dbReference>
<evidence type="ECO:0000259" key="1">
    <source>
        <dbReference type="Pfam" id="PF04542"/>
    </source>
</evidence>
<dbReference type="SUPFAM" id="SSF88946">
    <property type="entry name" value="Sigma2 domain of RNA polymerase sigma factors"/>
    <property type="match status" value="1"/>
</dbReference>
<dbReference type="InterPro" id="IPR007627">
    <property type="entry name" value="RNA_pol_sigma70_r2"/>
</dbReference>
<evidence type="ECO:0000313" key="2">
    <source>
        <dbReference type="EMBL" id="POH65885.1"/>
    </source>
</evidence>
<dbReference type="Gene3D" id="1.10.1740.10">
    <property type="match status" value="1"/>
</dbReference>
<organism evidence="2 3">
    <name type="scientific">Cryobacterium zongtaii</name>
    <dbReference type="NCBI Taxonomy" id="1259217"/>
    <lineage>
        <taxon>Bacteria</taxon>
        <taxon>Bacillati</taxon>
        <taxon>Actinomycetota</taxon>
        <taxon>Actinomycetes</taxon>
        <taxon>Micrococcales</taxon>
        <taxon>Microbacteriaceae</taxon>
        <taxon>Cryobacterium</taxon>
    </lineage>
</organism>
<gene>
    <name evidence="2" type="ORF">C3B61_10045</name>
</gene>
<protein>
    <recommendedName>
        <fullName evidence="1">RNA polymerase sigma-70 region 2 domain-containing protein</fullName>
    </recommendedName>
</protein>
<proteinExistence type="predicted"/>
<evidence type="ECO:0000313" key="3">
    <source>
        <dbReference type="Proteomes" id="UP000237340"/>
    </source>
</evidence>
<sequence>MVAVATSGNLVAFEVLVRRYRNLMHGYAVRILKSSADADDIVQETLITSWDSYQPLMMART</sequence>
<dbReference type="InterPro" id="IPR013325">
    <property type="entry name" value="RNA_pol_sigma_r2"/>
</dbReference>
<comment type="caution">
    <text evidence="2">The sequence shown here is derived from an EMBL/GenBank/DDBJ whole genome shotgun (WGS) entry which is preliminary data.</text>
</comment>
<dbReference type="GO" id="GO:0006352">
    <property type="term" value="P:DNA-templated transcription initiation"/>
    <property type="evidence" value="ECO:0007669"/>
    <property type="project" value="InterPro"/>
</dbReference>
<keyword evidence="3" id="KW-1185">Reference proteome</keyword>
<dbReference type="Proteomes" id="UP000237340">
    <property type="component" value="Unassembled WGS sequence"/>
</dbReference>